<evidence type="ECO:0000256" key="1">
    <source>
        <dbReference type="SAM" id="MobiDB-lite"/>
    </source>
</evidence>
<feature type="region of interest" description="Disordered" evidence="1">
    <location>
        <begin position="575"/>
        <end position="597"/>
    </location>
</feature>
<gene>
    <name evidence="2" type="ORF">B0T23DRAFT_408728</name>
</gene>
<reference evidence="2 3" key="1">
    <citation type="journal article" date="2023" name="Mol. Phylogenet. Evol.">
        <title>Genome-scale phylogeny and comparative genomics of the fungal order Sordariales.</title>
        <authorList>
            <person name="Hensen N."/>
            <person name="Bonometti L."/>
            <person name="Westerberg I."/>
            <person name="Brannstrom I.O."/>
            <person name="Guillou S."/>
            <person name="Cros-Aarteil S."/>
            <person name="Calhoun S."/>
            <person name="Haridas S."/>
            <person name="Kuo A."/>
            <person name="Mondo S."/>
            <person name="Pangilinan J."/>
            <person name="Riley R."/>
            <person name="LaButti K."/>
            <person name="Andreopoulos B."/>
            <person name="Lipzen A."/>
            <person name="Chen C."/>
            <person name="Yan M."/>
            <person name="Daum C."/>
            <person name="Ng V."/>
            <person name="Clum A."/>
            <person name="Steindorff A."/>
            <person name="Ohm R.A."/>
            <person name="Martin F."/>
            <person name="Silar P."/>
            <person name="Natvig D.O."/>
            <person name="Lalanne C."/>
            <person name="Gautier V."/>
            <person name="Ament-Velasquez S.L."/>
            <person name="Kruys A."/>
            <person name="Hutchinson M.I."/>
            <person name="Powell A.J."/>
            <person name="Barry K."/>
            <person name="Miller A.N."/>
            <person name="Grigoriev I.V."/>
            <person name="Debuchy R."/>
            <person name="Gladieux P."/>
            <person name="Hiltunen Thoren M."/>
            <person name="Johannesson H."/>
        </authorList>
    </citation>
    <scope>NUCLEOTIDE SEQUENCE [LARGE SCALE GENOMIC DNA]</scope>
    <source>
        <strain evidence="2 3">FGSC 10403</strain>
    </source>
</reference>
<sequence length="597" mass="67873">MFHTRTYDVLRDMPKAPFRGSYTYNVRLEGDDNGVVMNLGVIMKSDDDERQLVGIDLGCSGSRIMVVYFPAHGYPFDDDAPAYDLNTRWRQFEPVPLKYAFVLLAKEPDEAAPRHPMAQEPAIYDSPEFRSKPYSGLVTLFRSMRTCKDAYLTERLGRLFHYNRAMDHICVTIPAPWNSSFQQVYLNVLAEAFNIPRETVHERVTFVTESDAWAHYFLGPLHGGDGYRNDATSEGVVLVLCFGGHMMNGSVFWLGPTNWPRNGPEENGSNRFFRLGDSFGAPGGEELLVQYLIEYVDDVFSTQTGRALFPAEKADVHDRCKRFARDLGPHLNNPSGSVRLEISNAAYNHFWECAYRHPLKVAAEQFALLRRIMRHRKVAGSVMVSGGGLGHELYNFPLLLRLQQLAKDAGLPRPHFERDIHNHEQSSATRGAITMGVGIGVQIKPHGALNIIAQEYRQYKYTRLRSEFERTHFSLLCDPPYHIKPEYAASEQSHQDPKPKSKAERAPIGRFRSYVLFDDLPKAQKRDMYKCEVSMDGSGNNTFMMVKILQTGHLPQRTTHITNLHLRLRFDPGPRRAGANIEPVKVDEEGERMGDSD</sequence>
<name>A0AAJ0HY67_9PEZI</name>
<protein>
    <submittedName>
        <fullName evidence="2">Uncharacterized protein</fullName>
    </submittedName>
</protein>
<feature type="compositionally biased region" description="Basic and acidic residues" evidence="1">
    <location>
        <begin position="584"/>
        <end position="597"/>
    </location>
</feature>
<keyword evidence="3" id="KW-1185">Reference proteome</keyword>
<dbReference type="Proteomes" id="UP001285908">
    <property type="component" value="Unassembled WGS sequence"/>
</dbReference>
<comment type="caution">
    <text evidence="2">The sequence shown here is derived from an EMBL/GenBank/DDBJ whole genome shotgun (WGS) entry which is preliminary data.</text>
</comment>
<dbReference type="AlphaFoldDB" id="A0AAJ0HY67"/>
<evidence type="ECO:0000313" key="2">
    <source>
        <dbReference type="EMBL" id="KAK3484971.1"/>
    </source>
</evidence>
<organism evidence="2 3">
    <name type="scientific">Neurospora hispaniola</name>
    <dbReference type="NCBI Taxonomy" id="588809"/>
    <lineage>
        <taxon>Eukaryota</taxon>
        <taxon>Fungi</taxon>
        <taxon>Dikarya</taxon>
        <taxon>Ascomycota</taxon>
        <taxon>Pezizomycotina</taxon>
        <taxon>Sordariomycetes</taxon>
        <taxon>Sordariomycetidae</taxon>
        <taxon>Sordariales</taxon>
        <taxon>Sordariaceae</taxon>
        <taxon>Neurospora</taxon>
    </lineage>
</organism>
<dbReference type="GeneID" id="87876951"/>
<evidence type="ECO:0000313" key="3">
    <source>
        <dbReference type="Proteomes" id="UP001285908"/>
    </source>
</evidence>
<dbReference type="RefSeq" id="XP_062687997.1">
    <property type="nucleotide sequence ID" value="XM_062839329.1"/>
</dbReference>
<accession>A0AAJ0HY67</accession>
<proteinExistence type="predicted"/>
<dbReference type="EMBL" id="JAULSX010000012">
    <property type="protein sequence ID" value="KAK3484971.1"/>
    <property type="molecule type" value="Genomic_DNA"/>
</dbReference>